<reference evidence="2" key="1">
    <citation type="submission" date="2015-08" db="EMBL/GenBank/DDBJ databases">
        <authorList>
            <person name="Babu N.S."/>
            <person name="Beckwith C.J."/>
            <person name="Beseler K.G."/>
            <person name="Brison A."/>
            <person name="Carone J.V."/>
            <person name="Caskin T.P."/>
            <person name="Diamond M."/>
            <person name="Durham M.E."/>
            <person name="Foxe J.M."/>
            <person name="Go M."/>
            <person name="Henderson B.A."/>
            <person name="Jones I.B."/>
            <person name="McGettigan J.A."/>
            <person name="Micheletti S.J."/>
            <person name="Nasrallah M.E."/>
            <person name="Ortiz D."/>
            <person name="Piller C.R."/>
            <person name="Privatt S.R."/>
            <person name="Schneider S.L."/>
            <person name="Sharp S."/>
            <person name="Smith T.C."/>
            <person name="Stanton J.D."/>
            <person name="Ullery H.E."/>
            <person name="Wilson R.J."/>
            <person name="Serrano M.G."/>
            <person name="Buck G."/>
            <person name="Lee V."/>
            <person name="Wang Y."/>
            <person name="Carvalho R."/>
            <person name="Voegtly L."/>
            <person name="Shi R."/>
            <person name="Duckworth R."/>
            <person name="Johnson A."/>
            <person name="Loviza R."/>
            <person name="Walstead R."/>
            <person name="Shah Z."/>
            <person name="Kiflezghi M."/>
            <person name="Wade K."/>
            <person name="Ball S.L."/>
            <person name="Bradley K.W."/>
            <person name="Asai D.J."/>
            <person name="Bowman C.A."/>
            <person name="Russell D.A."/>
            <person name="Pope W.H."/>
            <person name="Jacobs-Sera D."/>
            <person name="Hendrix R.W."/>
            <person name="Hatfull G.F."/>
        </authorList>
    </citation>
    <scope>NUCLEOTIDE SEQUENCE</scope>
</reference>
<feature type="chain" id="PRO_5008901408" evidence="1">
    <location>
        <begin position="32"/>
        <end position="522"/>
    </location>
</feature>
<gene>
    <name evidence="2" type="ORF">g.68304</name>
</gene>
<protein>
    <submittedName>
        <fullName evidence="2">Uncharacterized protein</fullName>
    </submittedName>
</protein>
<accession>A0A1D2A705</accession>
<dbReference type="EMBL" id="GDKF01003626">
    <property type="protein sequence ID" value="JAT74996.1"/>
    <property type="molecule type" value="Transcribed_RNA"/>
</dbReference>
<organism evidence="2">
    <name type="scientific">Auxenochlorella protothecoides</name>
    <name type="common">Green microalga</name>
    <name type="synonym">Chlorella protothecoides</name>
    <dbReference type="NCBI Taxonomy" id="3075"/>
    <lineage>
        <taxon>Eukaryota</taxon>
        <taxon>Viridiplantae</taxon>
        <taxon>Chlorophyta</taxon>
        <taxon>core chlorophytes</taxon>
        <taxon>Trebouxiophyceae</taxon>
        <taxon>Chlorellales</taxon>
        <taxon>Chlorellaceae</taxon>
        <taxon>Auxenochlorella</taxon>
    </lineage>
</organism>
<name>A0A1D2A705_AUXPR</name>
<evidence type="ECO:0000313" key="2">
    <source>
        <dbReference type="EMBL" id="JAT74996.1"/>
    </source>
</evidence>
<evidence type="ECO:0000256" key="1">
    <source>
        <dbReference type="SAM" id="SignalP"/>
    </source>
</evidence>
<keyword evidence="1" id="KW-0732">Signal</keyword>
<dbReference type="AlphaFoldDB" id="A0A1D2A705"/>
<feature type="signal peptide" evidence="1">
    <location>
        <begin position="1"/>
        <end position="31"/>
    </location>
</feature>
<sequence>MGSPTPHHAGGLRLWTRLSLICAGLVYQASCSCVRNTTAQISSSVFLAGNWDYMDWYKNGSSNCISMVDKIAKQNVRQIQFLPTFYWYDVGPLDPPAGFDETCSTSDLGGYYCFNRFNATRVQHWCYDRQGLSCQEVTQQNITDLIENLGGCMKHAVDLGFDIAINSRVDDGRALGGWRNTLDFDPLEISENWSYLEAVLYPLADAVRLAAKPSTRVDFVLQGEMGATIFMHPVEWMEVKDAVLERVTAPRPGQPDIEPAQVFFGMAVNNNKLCGCIGIGIEDATEYLAAFPASFNAVKAEFDLPALKALFYDYDFIGISAYVPMRSPNFSICDFEGLMERLDEELSYYDLSLEDLVDDGKEIHFVEFGIGGGTNQAGVGVARTAEQAAYYPFYGIYGAYSCQADPFNMCDLATPSPVRDYRRKYFEGISQYLLQGGCRYRVSTVYLWNLQSWDPQAIYPLPFADAASQAANPTAYYDPVVVATINAHNAEAAARADGCAARAPEAELEAELGVASIVPPAC</sequence>
<proteinExistence type="predicted"/>